<dbReference type="CDD" id="cd00878">
    <property type="entry name" value="Arf_Arl"/>
    <property type="match status" value="1"/>
</dbReference>
<feature type="region of interest" description="Disordered" evidence="15">
    <location>
        <begin position="200"/>
        <end position="227"/>
    </location>
</feature>
<evidence type="ECO:0000256" key="13">
    <source>
        <dbReference type="PIRSR" id="PIRSR606689-2"/>
    </source>
</evidence>
<evidence type="ECO:0000256" key="11">
    <source>
        <dbReference type="ARBA" id="ARBA00023288"/>
    </source>
</evidence>
<evidence type="ECO:0000256" key="6">
    <source>
        <dbReference type="ARBA" id="ARBA00022741"/>
    </source>
</evidence>
<feature type="compositionally biased region" description="Acidic residues" evidence="15">
    <location>
        <begin position="205"/>
        <end position="224"/>
    </location>
</feature>
<keyword evidence="13" id="KW-0479">Metal-binding</keyword>
<sequence>MEETAVVEVLAAHDKDEQLDVNKDGIRDVEAMSSQELVEHKSKLFLTSIKDPKRLQSAVGNLWSAWLAVVATLSLKFAQTTAYALAIAEMLKYPVTRYTAPVLAYSLGPDLVKWVDVIIDSVLKAILILIVWIFAKMRKETLPHWSAAGIFQERSRKHPPKPEVFELGLTSADRGSRSARLKHDLAVLVGRGGDTAHRFAQGLKEDEDEDDDDDEDEDDADEDDPRGIFEQKLAGNTFSEATTKQSLSAKPALVVEPIESTPNEAVKLASSIREEMLGLCRQLGLAPPVSTLQQDLQDSLAVPAEETICRTLPSASASARRQGKRADLASQLREHTLCRARREMRSKRSASVQTAAVYDSGHQVDKSQLKSAVGLKTTELTRQWDISSDRRACEDSSEIQLEDHSWGEIIVQGTRDCQDVRIKTTDHADAQGAVAMQPRQLPDAEMRPVSRHAGVESSISNRIQYPHSQEAPVEAVRAQSAAEQIRMRVAAPAVPGLPSRAPAARGCDKLAQNRPGHDLAFVPQHVPEHRHGLYDVSVIQALRRKATRQAGGTIEPRTVVVDDSREQLDAPGSHKAQDDDVLDPASHTQTVGFDEARMATLTTGEPAAEERPLESRHENDRHFLMADSPASVGCFQELREKLSPTQIPSGHAERKEAVQDDGCSVAYSQAEAQTEPKGFASDSDAVASPLSQASAAVRELPPLPPYRPLPRLEATETGIPAKTGPLAKELEERFYGSLQVLDSVQEHLSVVDLLASQRALQQEQRSALEKALEEERQALLEAQASQEQHLQQALDWLEKQRTEQLAALLQQAQSSELELARRKAAFDEELAAKEKLRQEAEAFERETLQREREELEKQKAFLFALSLQRNYEDQAAKKSRSAALPSGAKPSSEHALRAFTRQRMTRTAYWKALAVTTATTYPYALLVSKLSRIQLSEFKPCSARACTFIKIFGSGMVPTTFDRSWEDVFAVVRNGDTNHSRLSQNFLEPRCERLEILIPLTWSLFGIVGSKDFGGLSCQRLPTTFTGAQEVAAKEAAEKEEELRLAQEAAATEAAEKEEEQRVAAEEARKKEQRLAQEVAAKEAAEKEEEQRLAAEEARRKEEQRLAQEVAAKEAAEKEEELRLAQEAAATEAAEKEEEQRVAAEEARKKEQRLAQEVAAKEAAEKEEEQRLAAEEARRKEEQRLAQEVAAKEAAEKEEELRLAQEAAATEAAEKEEEQRVAAEEARKKEQRLAQEVAAKEAAEKEEEQRLAAEEARRKEEQRLAQEVAAKEAAEKEEELRLAQEAAATEAAEKEEEQRVAAEEARKKEQRLAQEVAAKEAAEKEEEQRLAAEEARRKEEQRLAQEVAAKEAAEKEEELRLAQEAAATEAAEKEEEQRVAAEEARKKEQRLAQEVAAKEAAEKEEEERLAAEEARKKEEQRVAQEVAAKEAAKKEEEQRLAAAKEATAEQAEEERVGAEAARKKEKQRAAQEVAANEAADKEEELHLPQEVAAKEAAENEEEQRLAAAKEAADEQAEEQLVAAEEARKKEEQRFAQEVTAKEAAERERPTAEEARARQEEKQRLARQADAVAEELLQQVTAEAVLEQHEAARRRAAQQSAQSPGEASRDGDAVDTITDEVLQLLMQELADELMPSEGDAGQPGVELQSKRVAFIELPVRSAAAFYSGLRGGQLFGEAVVRICQKWGWTDSLPFVQKPFNAEESYLDEAIGYPLAMIGFYFQLTHFFALLPFPLDWILWPLTALESLLELQARCRSAGDESADRSHAPEMPLQAAEGEPTPPWRGMRPKMAELADIAPIFSSYSASSSGEIDGRSFTKLCKDCSLVDRIFSSTDADLIFAKVVPKGQRRITIAEFEKALGLIAERRGCSQEDVMQRVADGAGPALEGTKAEAVRFHDDKTTYTGTHARGGPESVPKGYGHVPQSMKPRRSLSRTSSGACALPNLLGASTGSSSGLERKLSRTGSNGWIRPLTPLEKAATIGRREGCGLLENVFEAYCSPGQTEMDGKGFAKLMKDSKIVGTRFTTTDADLTFAKVVSKGLRRIDFLQFKAALLIVAEKKNVEAGDIFEAVARQFAGPQLCGTRTESVRFHDDISTYTGVHANGGPALAARSWLLFACDLQHRTLSGEVDELEQIDCSSPLLALCAHCPPALFAPERAAPFAKVPDGFWLALRCPMGVIASQFGPKGQEHKILLVGLVGSGKTTLLHSLKAGEVRCLVTHVIVNSGHHRIRGLWRHYYTDVDGLVFIADCNDRDRVDDARKQIHYILREEELLDKPLLVLANKQDLPNAMSVAELEDKLSLNQIGDRPWFIQESVAIEGKGINDGLEWLSRQFDCHGSSG</sequence>
<feature type="compositionally biased region" description="Basic and acidic residues" evidence="15">
    <location>
        <begin position="1217"/>
        <end position="1282"/>
    </location>
</feature>
<keyword evidence="9" id="KW-0333">Golgi apparatus</keyword>
<dbReference type="Gene3D" id="3.40.50.300">
    <property type="entry name" value="P-loop containing nucleotide triphosphate hydrolases"/>
    <property type="match status" value="1"/>
</dbReference>
<evidence type="ECO:0000256" key="5">
    <source>
        <dbReference type="ARBA" id="ARBA00022707"/>
    </source>
</evidence>
<feature type="binding site" evidence="12">
    <location>
        <begin position="2194"/>
        <end position="2201"/>
    </location>
    <ligand>
        <name>GTP</name>
        <dbReference type="ChEBI" id="CHEBI:37565"/>
    </ligand>
</feature>
<feature type="compositionally biased region" description="Basic and acidic residues" evidence="15">
    <location>
        <begin position="1296"/>
        <end position="1361"/>
    </location>
</feature>
<accession>A0A1Q9EI41</accession>
<feature type="compositionally biased region" description="Low complexity" evidence="15">
    <location>
        <begin position="1440"/>
        <end position="1449"/>
    </location>
</feature>
<dbReference type="GO" id="GO:0046785">
    <property type="term" value="P:microtubule polymerization"/>
    <property type="evidence" value="ECO:0007669"/>
    <property type="project" value="InterPro"/>
</dbReference>
<evidence type="ECO:0000256" key="4">
    <source>
        <dbReference type="ARBA" id="ARBA00022448"/>
    </source>
</evidence>
<dbReference type="SUPFAM" id="SSF52540">
    <property type="entry name" value="P-loop containing nucleoside triphosphate hydrolases"/>
    <property type="match status" value="1"/>
</dbReference>
<name>A0A1Q9EI41_SYMMI</name>
<feature type="binding site" evidence="13">
    <location>
        <position position="2217"/>
    </location>
    <ligand>
        <name>Mg(2+)</name>
        <dbReference type="ChEBI" id="CHEBI:18420"/>
    </ligand>
</feature>
<keyword evidence="13" id="KW-0460">Magnesium</keyword>
<dbReference type="Pfam" id="PF00025">
    <property type="entry name" value="Arf"/>
    <property type="match status" value="1"/>
</dbReference>
<dbReference type="Proteomes" id="UP000186817">
    <property type="component" value="Unassembled WGS sequence"/>
</dbReference>
<gene>
    <name evidence="16" type="primary">ARF1</name>
    <name evidence="16" type="ORF">AK812_SmicGene9655</name>
</gene>
<evidence type="ECO:0000256" key="10">
    <source>
        <dbReference type="ARBA" id="ARBA00023134"/>
    </source>
</evidence>
<dbReference type="InterPro" id="IPR011992">
    <property type="entry name" value="EF-hand-dom_pair"/>
</dbReference>
<feature type="region of interest" description="Disordered" evidence="15">
    <location>
        <begin position="1048"/>
        <end position="1562"/>
    </location>
</feature>
<dbReference type="InterPro" id="IPR006689">
    <property type="entry name" value="Small_GTPase_ARF/SAR"/>
</dbReference>
<keyword evidence="10 12" id="KW-0342">GTP-binding</keyword>
<feature type="compositionally biased region" description="Basic and acidic residues" evidence="15">
    <location>
        <begin position="1059"/>
        <end position="1124"/>
    </location>
</feature>
<reference evidence="16 17" key="1">
    <citation type="submission" date="2016-02" db="EMBL/GenBank/DDBJ databases">
        <title>Genome analysis of coral dinoflagellate symbionts highlights evolutionary adaptations to a symbiotic lifestyle.</title>
        <authorList>
            <person name="Aranda M."/>
            <person name="Li Y."/>
            <person name="Liew Y.J."/>
            <person name="Baumgarten S."/>
            <person name="Simakov O."/>
            <person name="Wilson M."/>
            <person name="Piel J."/>
            <person name="Ashoor H."/>
            <person name="Bougouffa S."/>
            <person name="Bajic V.B."/>
            <person name="Ryu T."/>
            <person name="Ravasi T."/>
            <person name="Bayer T."/>
            <person name="Micklem G."/>
            <person name="Kim H."/>
            <person name="Bhak J."/>
            <person name="Lajeunesse T.C."/>
            <person name="Voolstra C.R."/>
        </authorList>
    </citation>
    <scope>NUCLEOTIDE SEQUENCE [LARGE SCALE GENOMIC DNA]</scope>
    <source>
        <strain evidence="16 17">CCMP2467</strain>
    </source>
</reference>
<dbReference type="GO" id="GO:0015631">
    <property type="term" value="F:tubulin binding"/>
    <property type="evidence" value="ECO:0007669"/>
    <property type="project" value="InterPro"/>
</dbReference>
<feature type="region of interest" description="Disordered" evidence="15">
    <location>
        <begin position="1900"/>
        <end position="1935"/>
    </location>
</feature>
<feature type="region of interest" description="Disordered" evidence="15">
    <location>
        <begin position="1758"/>
        <end position="1781"/>
    </location>
</feature>
<evidence type="ECO:0000256" key="1">
    <source>
        <dbReference type="ARBA" id="ARBA00004555"/>
    </source>
</evidence>
<keyword evidence="4" id="KW-0813">Transport</keyword>
<keyword evidence="17" id="KW-1185">Reference proteome</keyword>
<feature type="binding site" evidence="12">
    <location>
        <begin position="2280"/>
        <end position="2283"/>
    </location>
    <ligand>
        <name>GTP</name>
        <dbReference type="ChEBI" id="CHEBI:37565"/>
    </ligand>
</feature>
<feature type="compositionally biased region" description="Basic and acidic residues" evidence="15">
    <location>
        <begin position="1138"/>
        <end position="1203"/>
    </location>
</feature>
<feature type="region of interest" description="Disordered" evidence="15">
    <location>
        <begin position="1590"/>
        <end position="1611"/>
    </location>
</feature>
<proteinExistence type="inferred from homology"/>
<dbReference type="SMART" id="SM00177">
    <property type="entry name" value="ARF"/>
    <property type="match status" value="1"/>
</dbReference>
<dbReference type="InterPro" id="IPR024156">
    <property type="entry name" value="Small_GTPase_ARF"/>
</dbReference>
<feature type="compositionally biased region" description="Basic and acidic residues" evidence="15">
    <location>
        <begin position="1375"/>
        <end position="1439"/>
    </location>
</feature>
<evidence type="ECO:0000256" key="3">
    <source>
        <dbReference type="ARBA" id="ARBA00010994"/>
    </source>
</evidence>
<protein>
    <submittedName>
        <fullName evidence="16">ADP-ribosylation factor 1</fullName>
    </submittedName>
</protein>
<dbReference type="OrthoDB" id="548799at2759"/>
<dbReference type="GO" id="GO:0046872">
    <property type="term" value="F:metal ion binding"/>
    <property type="evidence" value="ECO:0007669"/>
    <property type="project" value="UniProtKB-KW"/>
</dbReference>
<dbReference type="GO" id="GO:0003924">
    <property type="term" value="F:GTPase activity"/>
    <property type="evidence" value="ECO:0007669"/>
    <property type="project" value="InterPro"/>
</dbReference>
<keyword evidence="14" id="KW-0175">Coiled coil</keyword>
<dbReference type="GO" id="GO:0005525">
    <property type="term" value="F:GTP binding"/>
    <property type="evidence" value="ECO:0007669"/>
    <property type="project" value="UniProtKB-KW"/>
</dbReference>
<dbReference type="PROSITE" id="PS51417">
    <property type="entry name" value="ARF"/>
    <property type="match status" value="1"/>
</dbReference>
<evidence type="ECO:0000313" key="16">
    <source>
        <dbReference type="EMBL" id="OLQ07037.1"/>
    </source>
</evidence>
<dbReference type="InterPro" id="IPR008907">
    <property type="entry name" value="TPP/p25"/>
</dbReference>
<feature type="compositionally biased region" description="Basic and acidic residues" evidence="15">
    <location>
        <begin position="1483"/>
        <end position="1497"/>
    </location>
</feature>
<dbReference type="GO" id="GO:0016192">
    <property type="term" value="P:vesicle-mediated transport"/>
    <property type="evidence" value="ECO:0007669"/>
    <property type="project" value="UniProtKB-KW"/>
</dbReference>
<feature type="binding site" evidence="13">
    <location>
        <position position="2201"/>
    </location>
    <ligand>
        <name>Mg(2+)</name>
        <dbReference type="ChEBI" id="CHEBI:18420"/>
    </ligand>
</feature>
<feature type="compositionally biased region" description="Basic and acidic residues" evidence="15">
    <location>
        <begin position="1453"/>
        <end position="1462"/>
    </location>
</feature>
<keyword evidence="5" id="KW-0519">Myristate</keyword>
<dbReference type="InterPro" id="IPR027417">
    <property type="entry name" value="P-loop_NTPase"/>
</dbReference>
<comment type="caution">
    <text evidence="16">The sequence shown here is derived from an EMBL/GenBank/DDBJ whole genome shotgun (WGS) entry which is preliminary data.</text>
</comment>
<evidence type="ECO:0000256" key="9">
    <source>
        <dbReference type="ARBA" id="ARBA00023034"/>
    </source>
</evidence>
<keyword evidence="6 12" id="KW-0547">Nucleotide-binding</keyword>
<evidence type="ECO:0000313" key="17">
    <source>
        <dbReference type="Proteomes" id="UP000186817"/>
    </source>
</evidence>
<dbReference type="GO" id="GO:0005794">
    <property type="term" value="C:Golgi apparatus"/>
    <property type="evidence" value="ECO:0007669"/>
    <property type="project" value="UniProtKB-SubCell"/>
</dbReference>
<evidence type="ECO:0000256" key="12">
    <source>
        <dbReference type="PIRSR" id="PIRSR606689-1"/>
    </source>
</evidence>
<dbReference type="EMBL" id="LSRX01000148">
    <property type="protein sequence ID" value="OLQ07037.1"/>
    <property type="molecule type" value="Genomic_DNA"/>
</dbReference>
<comment type="subcellular location">
    <subcellularLocation>
        <location evidence="1">Golgi apparatus</location>
    </subcellularLocation>
</comment>
<keyword evidence="7" id="KW-0931">ER-Golgi transport</keyword>
<feature type="coiled-coil region" evidence="14">
    <location>
        <begin position="758"/>
        <end position="792"/>
    </location>
</feature>
<feature type="compositionally biased region" description="Basic and acidic residues" evidence="15">
    <location>
        <begin position="1524"/>
        <end position="1562"/>
    </location>
</feature>
<feature type="region of interest" description="Disordered" evidence="15">
    <location>
        <begin position="562"/>
        <end position="596"/>
    </location>
</feature>
<feature type="coiled-coil region" evidence="14">
    <location>
        <begin position="826"/>
        <end position="865"/>
    </location>
</feature>
<evidence type="ECO:0000256" key="8">
    <source>
        <dbReference type="ARBA" id="ARBA00022927"/>
    </source>
</evidence>
<evidence type="ECO:0000256" key="15">
    <source>
        <dbReference type="SAM" id="MobiDB-lite"/>
    </source>
</evidence>
<dbReference type="SUPFAM" id="SSF47473">
    <property type="entry name" value="EF-hand"/>
    <property type="match status" value="2"/>
</dbReference>
<dbReference type="Pfam" id="PF05517">
    <property type="entry name" value="p25-alpha"/>
    <property type="match status" value="2"/>
</dbReference>
<evidence type="ECO:0000256" key="14">
    <source>
        <dbReference type="SAM" id="Coils"/>
    </source>
</evidence>
<dbReference type="SMART" id="SM00178">
    <property type="entry name" value="SAR"/>
    <property type="match status" value="1"/>
</dbReference>
<evidence type="ECO:0000256" key="7">
    <source>
        <dbReference type="ARBA" id="ARBA00022892"/>
    </source>
</evidence>
<dbReference type="FunFam" id="3.40.50.300:FF:003500">
    <property type="entry name" value="ADP-ribosylation factor 1"/>
    <property type="match status" value="1"/>
</dbReference>
<keyword evidence="8" id="KW-0653">Protein transport</keyword>
<organism evidence="16 17">
    <name type="scientific">Symbiodinium microadriaticum</name>
    <name type="common">Dinoflagellate</name>
    <name type="synonym">Zooxanthella microadriatica</name>
    <dbReference type="NCBI Taxonomy" id="2951"/>
    <lineage>
        <taxon>Eukaryota</taxon>
        <taxon>Sar</taxon>
        <taxon>Alveolata</taxon>
        <taxon>Dinophyceae</taxon>
        <taxon>Suessiales</taxon>
        <taxon>Symbiodiniaceae</taxon>
        <taxon>Symbiodinium</taxon>
    </lineage>
</organism>
<evidence type="ECO:0000256" key="2">
    <source>
        <dbReference type="ARBA" id="ARBA00010290"/>
    </source>
</evidence>
<feature type="binding site" evidence="12">
    <location>
        <position position="2224"/>
    </location>
    <ligand>
        <name>GTP</name>
        <dbReference type="ChEBI" id="CHEBI:37565"/>
    </ligand>
</feature>
<comment type="similarity">
    <text evidence="2">Belongs to the small GTPase superfamily. Arf family.</text>
</comment>
<keyword evidence="11" id="KW-0449">Lipoprotein</keyword>
<comment type="similarity">
    <text evidence="3">Belongs to the TPPP family.</text>
</comment>
<dbReference type="Gene3D" id="1.10.238.10">
    <property type="entry name" value="EF-hand"/>
    <property type="match status" value="2"/>
</dbReference>
<dbReference type="GO" id="GO:0015031">
    <property type="term" value="P:protein transport"/>
    <property type="evidence" value="ECO:0007669"/>
    <property type="project" value="UniProtKB-KW"/>
</dbReference>
<dbReference type="PANTHER" id="PTHR11711">
    <property type="entry name" value="ADP RIBOSYLATION FACTOR-RELATED"/>
    <property type="match status" value="1"/>
</dbReference>